<organism evidence="2 3">
    <name type="scientific">Actinomadura rugatobispora</name>
    <dbReference type="NCBI Taxonomy" id="1994"/>
    <lineage>
        <taxon>Bacteria</taxon>
        <taxon>Bacillati</taxon>
        <taxon>Actinomycetota</taxon>
        <taxon>Actinomycetes</taxon>
        <taxon>Streptosporangiales</taxon>
        <taxon>Thermomonosporaceae</taxon>
        <taxon>Actinomadura</taxon>
    </lineage>
</organism>
<proteinExistence type="predicted"/>
<evidence type="ECO:0000313" key="2">
    <source>
        <dbReference type="EMBL" id="MFC5747283.1"/>
    </source>
</evidence>
<feature type="compositionally biased region" description="Basic residues" evidence="1">
    <location>
        <begin position="88"/>
        <end position="104"/>
    </location>
</feature>
<protein>
    <submittedName>
        <fullName evidence="2">Uncharacterized protein</fullName>
    </submittedName>
</protein>
<accession>A0ABW0ZXP0</accession>
<comment type="caution">
    <text evidence="2">The sequence shown here is derived from an EMBL/GenBank/DDBJ whole genome shotgun (WGS) entry which is preliminary data.</text>
</comment>
<feature type="region of interest" description="Disordered" evidence="1">
    <location>
        <begin position="73"/>
        <end position="104"/>
    </location>
</feature>
<dbReference type="EMBL" id="JBHSON010000021">
    <property type="protein sequence ID" value="MFC5747283.1"/>
    <property type="molecule type" value="Genomic_DNA"/>
</dbReference>
<gene>
    <name evidence="2" type="ORF">ACFPZN_16775</name>
</gene>
<keyword evidence="3" id="KW-1185">Reference proteome</keyword>
<dbReference type="RefSeq" id="WP_378282902.1">
    <property type="nucleotide sequence ID" value="NZ_JBHSON010000021.1"/>
</dbReference>
<sequence>MTQSREPGGETTSDAVGSLGCLPFGVAPLTLLGGVIALAVGEGGFFGGSDWDTATKNSAALPAIAAALVLGGAGRSPPLQSRVEGRGRGRRAPRPHRGVPGHRR</sequence>
<dbReference type="Proteomes" id="UP001596074">
    <property type="component" value="Unassembled WGS sequence"/>
</dbReference>
<evidence type="ECO:0000313" key="3">
    <source>
        <dbReference type="Proteomes" id="UP001596074"/>
    </source>
</evidence>
<name>A0ABW0ZXP0_9ACTN</name>
<reference evidence="3" key="1">
    <citation type="journal article" date="2019" name="Int. J. Syst. Evol. Microbiol.">
        <title>The Global Catalogue of Microorganisms (GCM) 10K type strain sequencing project: providing services to taxonomists for standard genome sequencing and annotation.</title>
        <authorList>
            <consortium name="The Broad Institute Genomics Platform"/>
            <consortium name="The Broad Institute Genome Sequencing Center for Infectious Disease"/>
            <person name="Wu L."/>
            <person name="Ma J."/>
        </authorList>
    </citation>
    <scope>NUCLEOTIDE SEQUENCE [LARGE SCALE GENOMIC DNA]</scope>
    <source>
        <strain evidence="3">KCTC 42087</strain>
    </source>
</reference>
<evidence type="ECO:0000256" key="1">
    <source>
        <dbReference type="SAM" id="MobiDB-lite"/>
    </source>
</evidence>